<dbReference type="EMBL" id="JACHVA010000040">
    <property type="protein sequence ID" value="MBC2600933.1"/>
    <property type="molecule type" value="Genomic_DNA"/>
</dbReference>
<dbReference type="InterPro" id="IPR002931">
    <property type="entry name" value="Transglutaminase-like"/>
</dbReference>
<dbReference type="SUPFAM" id="SSF54001">
    <property type="entry name" value="Cysteine proteinases"/>
    <property type="match status" value="1"/>
</dbReference>
<organism evidence="4 5">
    <name type="scientific">Puniceicoccus vermicola</name>
    <dbReference type="NCBI Taxonomy" id="388746"/>
    <lineage>
        <taxon>Bacteria</taxon>
        <taxon>Pseudomonadati</taxon>
        <taxon>Verrucomicrobiota</taxon>
        <taxon>Opitutia</taxon>
        <taxon>Puniceicoccales</taxon>
        <taxon>Puniceicoccaceae</taxon>
        <taxon>Puniceicoccus</taxon>
    </lineage>
</organism>
<name>A0A7X1E3F5_9BACT</name>
<keyword evidence="2" id="KW-0732">Signal</keyword>
<keyword evidence="5" id="KW-1185">Reference proteome</keyword>
<feature type="chain" id="PRO_5030748524" evidence="2">
    <location>
        <begin position="20"/>
        <end position="497"/>
    </location>
</feature>
<dbReference type="InterPro" id="IPR038765">
    <property type="entry name" value="Papain-like_cys_pep_sf"/>
</dbReference>
<evidence type="ECO:0000256" key="2">
    <source>
        <dbReference type="SAM" id="SignalP"/>
    </source>
</evidence>
<proteinExistence type="predicted"/>
<evidence type="ECO:0000313" key="5">
    <source>
        <dbReference type="Proteomes" id="UP000525652"/>
    </source>
</evidence>
<dbReference type="Pfam" id="PF01841">
    <property type="entry name" value="Transglut_core"/>
    <property type="match status" value="1"/>
</dbReference>
<sequence length="497" mass="54585">MKFLLYLPALLLSLMPAAGQTFGVDIDVDDPPEGIFSEEWSEMYINGSKVGYTHTVLERQGEEILTLEDSFMKMGRGDTAITTISTSKTREKLDGTPISMVSVNREGQRTKTQRVKFSPDGAHVETTDNTRSWSRDIELDPGFVLSWSYVRELEKRNLQPGETLENQIYVPDLVLDRTLPVSTTVIGEENVTVDGKKVPSTKIQQTLQLGFLPLKLTAWIETDGTLLRMNMPLGGMDITLLGSDEARAKSSFSPPDLFTNTLIPLNKAIPDNAETVTFLVQSNGNIVEGLPDSAYQSVKRIDQGTFEVTVQRGELQFAGNSPLDEVYLQPSPLVDFEDPAIAELIENAGLDELSPEDRVRELVRIADEAISIKSMDMGFATASETVALSEGDCTEHALLLTALGRAAGIPTRGASGVVYFLDADGQPTMGYHMWAQFWNGSQWLDIDAAFGTAEPAPIRILFSTTDLMDPSLTEDVLTLSQYLGQTQIKVSSVSVDR</sequence>
<protein>
    <submittedName>
        <fullName evidence="4">Transglutaminase family protein</fullName>
    </submittedName>
</protein>
<reference evidence="4 5" key="1">
    <citation type="submission" date="2020-07" db="EMBL/GenBank/DDBJ databases">
        <authorList>
            <person name="Feng X."/>
        </authorList>
    </citation>
    <scope>NUCLEOTIDE SEQUENCE [LARGE SCALE GENOMIC DNA]</scope>
    <source>
        <strain evidence="4 5">JCM14086</strain>
    </source>
</reference>
<dbReference type="SMART" id="SM00460">
    <property type="entry name" value="TGc"/>
    <property type="match status" value="1"/>
</dbReference>
<accession>A0A7X1E3F5</accession>
<feature type="region of interest" description="Disordered" evidence="1">
    <location>
        <begin position="109"/>
        <end position="129"/>
    </location>
</feature>
<evidence type="ECO:0000313" key="4">
    <source>
        <dbReference type="EMBL" id="MBC2600933.1"/>
    </source>
</evidence>
<feature type="signal peptide" evidence="2">
    <location>
        <begin position="1"/>
        <end position="19"/>
    </location>
</feature>
<dbReference type="PANTHER" id="PTHR33490">
    <property type="entry name" value="BLR5614 PROTEIN-RELATED"/>
    <property type="match status" value="1"/>
</dbReference>
<comment type="caution">
    <text evidence="4">The sequence shown here is derived from an EMBL/GenBank/DDBJ whole genome shotgun (WGS) entry which is preliminary data.</text>
</comment>
<evidence type="ECO:0000256" key="1">
    <source>
        <dbReference type="SAM" id="MobiDB-lite"/>
    </source>
</evidence>
<evidence type="ECO:0000259" key="3">
    <source>
        <dbReference type="SMART" id="SM00460"/>
    </source>
</evidence>
<dbReference type="AlphaFoldDB" id="A0A7X1E3F5"/>
<gene>
    <name evidence="4" type="ORF">H5P30_03980</name>
</gene>
<dbReference type="Gene3D" id="3.10.620.30">
    <property type="match status" value="1"/>
</dbReference>
<dbReference type="RefSeq" id="WP_185691668.1">
    <property type="nucleotide sequence ID" value="NZ_JACHVA010000040.1"/>
</dbReference>
<feature type="domain" description="Transglutaminase-like" evidence="3">
    <location>
        <begin position="385"/>
        <end position="450"/>
    </location>
</feature>
<dbReference type="Proteomes" id="UP000525652">
    <property type="component" value="Unassembled WGS sequence"/>
</dbReference>